<feature type="compositionally biased region" description="Basic and acidic residues" evidence="1">
    <location>
        <begin position="724"/>
        <end position="743"/>
    </location>
</feature>
<dbReference type="AlphaFoldDB" id="A0A644XE17"/>
<feature type="compositionally biased region" description="Basic and acidic residues" evidence="1">
    <location>
        <begin position="650"/>
        <end position="662"/>
    </location>
</feature>
<reference evidence="2" key="1">
    <citation type="submission" date="2019-08" db="EMBL/GenBank/DDBJ databases">
        <authorList>
            <person name="Kucharzyk K."/>
            <person name="Murdoch R.W."/>
            <person name="Higgins S."/>
            <person name="Loffler F."/>
        </authorList>
    </citation>
    <scope>NUCLEOTIDE SEQUENCE</scope>
</reference>
<dbReference type="EMBL" id="VSSQ01002284">
    <property type="protein sequence ID" value="MPM14466.1"/>
    <property type="molecule type" value="Genomic_DNA"/>
</dbReference>
<organism evidence="2">
    <name type="scientific">bioreactor metagenome</name>
    <dbReference type="NCBI Taxonomy" id="1076179"/>
    <lineage>
        <taxon>unclassified sequences</taxon>
        <taxon>metagenomes</taxon>
        <taxon>ecological metagenomes</taxon>
    </lineage>
</organism>
<evidence type="ECO:0000256" key="1">
    <source>
        <dbReference type="SAM" id="MobiDB-lite"/>
    </source>
</evidence>
<accession>A0A644XE17</accession>
<feature type="region of interest" description="Disordered" evidence="1">
    <location>
        <begin position="217"/>
        <end position="238"/>
    </location>
</feature>
<name>A0A644XE17_9ZZZZ</name>
<feature type="compositionally biased region" description="Basic and acidic residues" evidence="1">
    <location>
        <begin position="304"/>
        <end position="322"/>
    </location>
</feature>
<feature type="region of interest" description="Disordered" evidence="1">
    <location>
        <begin position="557"/>
        <end position="668"/>
    </location>
</feature>
<comment type="caution">
    <text evidence="2">The sequence shown here is derived from an EMBL/GenBank/DDBJ whole genome shotgun (WGS) entry which is preliminary data.</text>
</comment>
<feature type="compositionally biased region" description="Basic and acidic residues" evidence="1">
    <location>
        <begin position="332"/>
        <end position="348"/>
    </location>
</feature>
<proteinExistence type="predicted"/>
<protein>
    <submittedName>
        <fullName evidence="2">Uncharacterized protein</fullName>
    </submittedName>
</protein>
<feature type="compositionally biased region" description="Basic and acidic residues" evidence="1">
    <location>
        <begin position="578"/>
        <end position="614"/>
    </location>
</feature>
<feature type="region of interest" description="Disordered" evidence="1">
    <location>
        <begin position="389"/>
        <end position="490"/>
    </location>
</feature>
<gene>
    <name evidence="2" type="ORF">SDC9_60829</name>
</gene>
<evidence type="ECO:0000313" key="2">
    <source>
        <dbReference type="EMBL" id="MPM14466.1"/>
    </source>
</evidence>
<feature type="compositionally biased region" description="Basic and acidic residues" evidence="1">
    <location>
        <begin position="41"/>
        <end position="50"/>
    </location>
</feature>
<feature type="region of interest" description="Disordered" evidence="1">
    <location>
        <begin position="723"/>
        <end position="757"/>
    </location>
</feature>
<feature type="compositionally biased region" description="Basic and acidic residues" evidence="1">
    <location>
        <begin position="426"/>
        <end position="446"/>
    </location>
</feature>
<feature type="region of interest" description="Disordered" evidence="1">
    <location>
        <begin position="169"/>
        <end position="203"/>
    </location>
</feature>
<feature type="region of interest" description="Disordered" evidence="1">
    <location>
        <begin position="1"/>
        <end position="50"/>
    </location>
</feature>
<feature type="region of interest" description="Disordered" evidence="1">
    <location>
        <begin position="304"/>
        <end position="360"/>
    </location>
</feature>
<feature type="compositionally biased region" description="Basic and acidic residues" evidence="1">
    <location>
        <begin position="8"/>
        <end position="18"/>
    </location>
</feature>
<feature type="compositionally biased region" description="Basic and acidic residues" evidence="1">
    <location>
        <begin position="460"/>
        <end position="483"/>
    </location>
</feature>
<sequence length="757" mass="81041">MDEERGGEEEHHGEHGDHAAQSASGQGHGQLDGQQAEQGGELDHRVEGDRRGVLVRVTDGVADDRRVVQRGALGVQVGLDDLLRVVPGAARVGHEDGLVEAEHRDRDQITDEEVRLHEGERQGGEEDAQEQVEHALLGVLGADLHDLLGVGLAGAGDRVVQPDVVPDELDRPVGAGGHRLDGAAGEPVDHGTAGDQAEQERRVEQREVLDPLGHALGEAHDDREDHRGGTDHGGADQHRLGGRLERVAGAVVLLQHQLRALPLRPEPEVTFDLRVDPVDLLDRREFVDRLGVVGDRAVRVDRDRHRAHAEEAEGHQAEGEHRRGQHQGIEAGGRDGVRDTHQADDRDAQPVAGEVAGHQAGQDVERGAALAGGLHHLLDVATLGRGEHLDQLGDQGAGEGAAGDDRRELPPQAGAEIGDQCPGGQEGERDRHQRGEPDQVRQRGLEVHPVGLGVAGAGDRGVDEVGHRGSDHQHRADHEDPHQQGDLGGHVVDAEQDEGDQRDAGDAVRLETVGGRADRVARVVTGAVGDHAGVAGVVLLDLEDDLHQVRADVGDLGEDAAGDAEHGGAQRLADGEADEARSGDLARQEQHDEEHHEQLDRDQHHADRHAGAHRDRVHRVGLALQRGEGGPGVREGVDPNAVPRHAVRPGHADQAEEQHDGDPAPAEADEELVVGEDDRADDRPQDEQEPALGLQVRLAGGVDELGDLAHRAVHRQLAQLGVRHHTEQETKQAHHQTDREQHLAVDAAQEVDLGQVG</sequence>